<evidence type="ECO:0000313" key="2">
    <source>
        <dbReference type="Proteomes" id="UP000002668"/>
    </source>
</evidence>
<evidence type="ECO:0000313" key="1">
    <source>
        <dbReference type="EMBL" id="CBX92800.1"/>
    </source>
</evidence>
<dbReference type="AlphaFoldDB" id="E4ZLX0"/>
<proteinExistence type="predicted"/>
<name>E4ZLX0_LEPMJ</name>
<sequence>MSLQPRMFVPLPLFSDETAKMRAKAEFKVLDSSYYGVRGSWAYPLCTGICVS</sequence>
<protein>
    <submittedName>
        <fullName evidence="1">Predicted protein</fullName>
    </submittedName>
</protein>
<keyword evidence="2" id="KW-1185">Reference proteome</keyword>
<organism evidence="2">
    <name type="scientific">Leptosphaeria maculans (strain JN3 / isolate v23.1.3 / race Av1-4-5-6-7-8)</name>
    <name type="common">Blackleg fungus</name>
    <name type="synonym">Phoma lingam</name>
    <dbReference type="NCBI Taxonomy" id="985895"/>
    <lineage>
        <taxon>Eukaryota</taxon>
        <taxon>Fungi</taxon>
        <taxon>Dikarya</taxon>
        <taxon>Ascomycota</taxon>
        <taxon>Pezizomycotina</taxon>
        <taxon>Dothideomycetes</taxon>
        <taxon>Pleosporomycetidae</taxon>
        <taxon>Pleosporales</taxon>
        <taxon>Pleosporineae</taxon>
        <taxon>Leptosphaeriaceae</taxon>
        <taxon>Plenodomus</taxon>
        <taxon>Plenodomus lingam/Leptosphaeria maculans species complex</taxon>
    </lineage>
</organism>
<dbReference type="InParanoid" id="E4ZLX0"/>
<dbReference type="EMBL" id="FP929094">
    <property type="protein sequence ID" value="CBX92800.1"/>
    <property type="molecule type" value="Genomic_DNA"/>
</dbReference>
<accession>E4ZLX0</accession>
<dbReference type="HOGENOM" id="CLU_3087664_0_0_1"/>
<dbReference type="VEuPathDB" id="FungiDB:LEMA_uP055060.1"/>
<reference evidence="2" key="1">
    <citation type="journal article" date="2011" name="Nat. Commun.">
        <title>Effector diversification within compartments of the Leptosphaeria maculans genome affected by Repeat-Induced Point mutations.</title>
        <authorList>
            <person name="Rouxel T."/>
            <person name="Grandaubert J."/>
            <person name="Hane J.K."/>
            <person name="Hoede C."/>
            <person name="van de Wouw A.P."/>
            <person name="Couloux A."/>
            <person name="Dominguez V."/>
            <person name="Anthouard V."/>
            <person name="Bally P."/>
            <person name="Bourras S."/>
            <person name="Cozijnsen A.J."/>
            <person name="Ciuffetti L.M."/>
            <person name="Degrave A."/>
            <person name="Dilmaghani A."/>
            <person name="Duret L."/>
            <person name="Fudal I."/>
            <person name="Goodwin S.B."/>
            <person name="Gout L."/>
            <person name="Glaser N."/>
            <person name="Linglin J."/>
            <person name="Kema G.H.J."/>
            <person name="Lapalu N."/>
            <person name="Lawrence C.B."/>
            <person name="May K."/>
            <person name="Meyer M."/>
            <person name="Ollivier B."/>
            <person name="Poulain J."/>
            <person name="Schoch C.L."/>
            <person name="Simon A."/>
            <person name="Spatafora J.W."/>
            <person name="Stachowiak A."/>
            <person name="Turgeon B.G."/>
            <person name="Tyler B.M."/>
            <person name="Vincent D."/>
            <person name="Weissenbach J."/>
            <person name="Amselem J."/>
            <person name="Quesneville H."/>
            <person name="Oliver R.P."/>
            <person name="Wincker P."/>
            <person name="Balesdent M.-H."/>
            <person name="Howlett B.J."/>
        </authorList>
    </citation>
    <scope>NUCLEOTIDE SEQUENCE [LARGE SCALE GENOMIC DNA]</scope>
    <source>
        <strain evidence="2">JN3 / isolate v23.1.3 / race Av1-4-5-6-7-8</strain>
    </source>
</reference>
<dbReference type="Proteomes" id="UP000002668">
    <property type="component" value="Genome"/>
</dbReference>
<gene>
    <name evidence="1" type="ORF">LEMA_uP055060.1</name>
</gene>